<dbReference type="STRING" id="1081104.A0A166XRQ7"/>
<dbReference type="PANTHER" id="PTHR42037:SF1">
    <property type="match status" value="1"/>
</dbReference>
<dbReference type="GeneID" id="30026259"/>
<dbReference type="RefSeq" id="XP_018699249.1">
    <property type="nucleotide sequence ID" value="XM_018853566.1"/>
</dbReference>
<evidence type="ECO:0000313" key="1">
    <source>
        <dbReference type="EMBL" id="OAA36107.1"/>
    </source>
</evidence>
<comment type="caution">
    <text evidence="1">The sequence shown here is derived from an EMBL/GenBank/DDBJ whole genome shotgun (WGS) entry which is preliminary data.</text>
</comment>
<protein>
    <submittedName>
        <fullName evidence="1">Uncharacterized protein</fullName>
    </submittedName>
</protein>
<keyword evidence="2" id="KW-1185">Reference proteome</keyword>
<gene>
    <name evidence="1" type="ORF">ISF_09967</name>
</gene>
<dbReference type="OrthoDB" id="3251507at2759"/>
<organism evidence="1 2">
    <name type="scientific">Cordyceps fumosorosea (strain ARSEF 2679)</name>
    <name type="common">Isaria fumosorosea</name>
    <dbReference type="NCBI Taxonomy" id="1081104"/>
    <lineage>
        <taxon>Eukaryota</taxon>
        <taxon>Fungi</taxon>
        <taxon>Dikarya</taxon>
        <taxon>Ascomycota</taxon>
        <taxon>Pezizomycotina</taxon>
        <taxon>Sordariomycetes</taxon>
        <taxon>Hypocreomycetidae</taxon>
        <taxon>Hypocreales</taxon>
        <taxon>Cordycipitaceae</taxon>
        <taxon>Cordyceps</taxon>
    </lineage>
</organism>
<dbReference type="Pfam" id="PF14441">
    <property type="entry name" value="OTT_1508_deam"/>
    <property type="match status" value="1"/>
</dbReference>
<dbReference type="EMBL" id="AZHB01000112">
    <property type="protein sequence ID" value="OAA36107.1"/>
    <property type="molecule type" value="Genomic_DNA"/>
</dbReference>
<proteinExistence type="predicted"/>
<dbReference type="PANTHER" id="PTHR42037">
    <property type="match status" value="1"/>
</dbReference>
<reference evidence="1 2" key="1">
    <citation type="journal article" date="2016" name="Genome Biol. Evol.">
        <title>Divergent and convergent evolution of fungal pathogenicity.</title>
        <authorList>
            <person name="Shang Y."/>
            <person name="Xiao G."/>
            <person name="Zheng P."/>
            <person name="Cen K."/>
            <person name="Zhan S."/>
            <person name="Wang C."/>
        </authorList>
    </citation>
    <scope>NUCLEOTIDE SEQUENCE [LARGE SCALE GENOMIC DNA]</scope>
    <source>
        <strain evidence="1 2">ARSEF 2679</strain>
    </source>
</reference>
<sequence>MGTYTRTQKILEDMERNSRLWPLTRYMNSYRKCNPVVHSEVEVFEHFYKHKLKFLDSDRYVYSSKPACFACPLYFEHHPATMVITESHEKVYLSWGPPTITDFRKGDLASNRQQDLMIKITLAARNEALG</sequence>
<accession>A0A166XRQ7</accession>
<name>A0A166XRQ7_CORFA</name>
<dbReference type="AlphaFoldDB" id="A0A166XRQ7"/>
<dbReference type="Proteomes" id="UP000076744">
    <property type="component" value="Unassembled WGS sequence"/>
</dbReference>
<dbReference type="InterPro" id="IPR027796">
    <property type="entry name" value="OTT_1508_deam-like"/>
</dbReference>
<evidence type="ECO:0000313" key="2">
    <source>
        <dbReference type="Proteomes" id="UP000076744"/>
    </source>
</evidence>